<dbReference type="SMART" id="SM00155">
    <property type="entry name" value="PLDc"/>
    <property type="match status" value="2"/>
</dbReference>
<dbReference type="InterPro" id="IPR001736">
    <property type="entry name" value="PLipase_D/transphosphatidylase"/>
</dbReference>
<dbReference type="KEGG" id="rxy:Rxyl_0679"/>
<evidence type="ECO:0000313" key="4">
    <source>
        <dbReference type="Proteomes" id="UP000006637"/>
    </source>
</evidence>
<evidence type="ECO:0000256" key="1">
    <source>
        <dbReference type="SAM" id="MobiDB-lite"/>
    </source>
</evidence>
<feature type="compositionally biased region" description="Basic residues" evidence="1">
    <location>
        <begin position="381"/>
        <end position="391"/>
    </location>
</feature>
<evidence type="ECO:0000259" key="2">
    <source>
        <dbReference type="PROSITE" id="PS50035"/>
    </source>
</evidence>
<dbReference type="PANTHER" id="PTHR21248">
    <property type="entry name" value="CARDIOLIPIN SYNTHASE"/>
    <property type="match status" value="1"/>
</dbReference>
<dbReference type="CDD" id="cd09110">
    <property type="entry name" value="PLDc_CLS_1"/>
    <property type="match status" value="1"/>
</dbReference>
<dbReference type="CDD" id="cd09159">
    <property type="entry name" value="PLDc_ybhO_like_2"/>
    <property type="match status" value="1"/>
</dbReference>
<keyword evidence="4" id="KW-1185">Reference proteome</keyword>
<dbReference type="PANTHER" id="PTHR21248:SF12">
    <property type="entry name" value="CARDIOLIPIN SYNTHASE C"/>
    <property type="match status" value="1"/>
</dbReference>
<feature type="region of interest" description="Disordered" evidence="1">
    <location>
        <begin position="361"/>
        <end position="402"/>
    </location>
</feature>
<evidence type="ECO:0000313" key="3">
    <source>
        <dbReference type="EMBL" id="ABG03649.1"/>
    </source>
</evidence>
<name>Q1AY79_RUBXD</name>
<dbReference type="RefSeq" id="WP_011563667.1">
    <property type="nucleotide sequence ID" value="NC_008148.1"/>
</dbReference>
<protein>
    <submittedName>
        <fullName evidence="3">Phospholipase D/Transphosphatidylase</fullName>
    </submittedName>
</protein>
<dbReference type="Gene3D" id="3.30.870.10">
    <property type="entry name" value="Endonuclease Chain A"/>
    <property type="match status" value="2"/>
</dbReference>
<dbReference type="SUPFAM" id="SSF56024">
    <property type="entry name" value="Phospholipase D/nuclease"/>
    <property type="match status" value="2"/>
</dbReference>
<feature type="domain" description="PLD phosphodiesterase" evidence="2">
    <location>
        <begin position="122"/>
        <end position="149"/>
    </location>
</feature>
<dbReference type="eggNOG" id="COG1502">
    <property type="taxonomic scope" value="Bacteria"/>
</dbReference>
<proteinExistence type="predicted"/>
<feature type="domain" description="PLD phosphodiesterase" evidence="2">
    <location>
        <begin position="299"/>
        <end position="326"/>
    </location>
</feature>
<dbReference type="InterPro" id="IPR025202">
    <property type="entry name" value="PLD-like_dom"/>
</dbReference>
<dbReference type="EMBL" id="CP000386">
    <property type="protein sequence ID" value="ABG03649.1"/>
    <property type="molecule type" value="Genomic_DNA"/>
</dbReference>
<gene>
    <name evidence="3" type="ordered locus">Rxyl_0679</name>
</gene>
<dbReference type="Proteomes" id="UP000006637">
    <property type="component" value="Chromosome"/>
</dbReference>
<dbReference type="HOGENOM" id="CLU_038053_0_1_11"/>
<dbReference type="PhylomeDB" id="Q1AY79"/>
<accession>Q1AY79</accession>
<dbReference type="AlphaFoldDB" id="Q1AY79"/>
<dbReference type="OrthoDB" id="9762009at2"/>
<sequence>MEEPGRELLDRAMRRACGAPLRSGNRLELLRDGPATYDSWLAAIEGARRWVHLENYIFSDDGVGRRFAEALSRKAREGVAVRVLYDWFGCLDVRSSFWEGLRRAGVEACPVNAPSLREPRDLLPRDHRKLLAVDGEYASVGGVCLSEGWLERSPKTGLPYRDTCVAVRGPAVADAERAFAGVWDLFARRPLPPEERPGPGEVPGAGEVAARVVAQEPGRARMLRALELLLASVRERVWISDPYFLGSPVLTQALVSAAADGVDVRLLLPATNDLPWIGALSRIGYRPLLEAGVRIFEYGGPMMHAKTHVADSFHSRVGSTNLNFSGLLANWEADLLAEDAGFAARMEEMFEEDFSNAREILLHRGRRPRPQRPMSRSERRDRRRTMRRVRRGSGGTASRIGEEALHSATFSPASYERRVKGALSAGLLALSVLGARHPRLISWPLAAAGAAAGVLGLLRALRGGGP</sequence>
<organism evidence="3 4">
    <name type="scientific">Rubrobacter xylanophilus (strain DSM 9941 / JCM 11954 / NBRC 16129 / PRD-1)</name>
    <dbReference type="NCBI Taxonomy" id="266117"/>
    <lineage>
        <taxon>Bacteria</taxon>
        <taxon>Bacillati</taxon>
        <taxon>Actinomycetota</taxon>
        <taxon>Rubrobacteria</taxon>
        <taxon>Rubrobacterales</taxon>
        <taxon>Rubrobacteraceae</taxon>
        <taxon>Rubrobacter</taxon>
    </lineage>
</organism>
<dbReference type="GO" id="GO:0030572">
    <property type="term" value="F:phosphatidyltransferase activity"/>
    <property type="evidence" value="ECO:0007669"/>
    <property type="project" value="UniProtKB-ARBA"/>
</dbReference>
<dbReference type="PROSITE" id="PS50035">
    <property type="entry name" value="PLD"/>
    <property type="match status" value="2"/>
</dbReference>
<dbReference type="Pfam" id="PF13091">
    <property type="entry name" value="PLDc_2"/>
    <property type="match status" value="1"/>
</dbReference>
<dbReference type="GO" id="GO:0032049">
    <property type="term" value="P:cardiolipin biosynthetic process"/>
    <property type="evidence" value="ECO:0007669"/>
    <property type="project" value="UniProtKB-ARBA"/>
</dbReference>
<dbReference type="STRING" id="266117.Rxyl_0679"/>
<reference evidence="3 4" key="1">
    <citation type="submission" date="2006-06" db="EMBL/GenBank/DDBJ databases">
        <title>Complete sequence of Rubrobacter xylanophilus DSM 9941.</title>
        <authorList>
            <consortium name="US DOE Joint Genome Institute"/>
            <person name="Copeland A."/>
            <person name="Lucas S."/>
            <person name="Lapidus A."/>
            <person name="Barry K."/>
            <person name="Detter J.C."/>
            <person name="Glavina del Rio T."/>
            <person name="Hammon N."/>
            <person name="Israni S."/>
            <person name="Dalin E."/>
            <person name="Tice H."/>
            <person name="Pitluck S."/>
            <person name="Munk A.C."/>
            <person name="Brettin T."/>
            <person name="Bruce D."/>
            <person name="Han C."/>
            <person name="Tapia R."/>
            <person name="Gilna P."/>
            <person name="Schmutz J."/>
            <person name="Larimer F."/>
            <person name="Land M."/>
            <person name="Hauser L."/>
            <person name="Kyrpides N."/>
            <person name="Lykidis A."/>
            <person name="da Costa M.S."/>
            <person name="Rainey F.A."/>
            <person name="Empadinhas N."/>
            <person name="Jolivet E."/>
            <person name="Battista J.R."/>
            <person name="Richardson P."/>
        </authorList>
    </citation>
    <scope>NUCLEOTIDE SEQUENCE [LARGE SCALE GENOMIC DNA]</scope>
    <source>
        <strain evidence="4">DSM 9941 / NBRC 16129 / PRD-1</strain>
    </source>
</reference>